<sequence>MTAAESPRPLSRDALPIAEAETKAAFLLRLRSGGIRDLALLRALEIVPREIFVPQQFADFAGRDLALPLPCGQTMTAPSLLARMIAALDLSPRHRVLEIGTGSGYATAVLSHIVREVVSFERFHTLAEAARMRLAALARDNILAFWGDGLAVPVDIGSFDRIIVHAASRDIPAGLLERLADDGLLLFAREIADEGQSLWRIARGRESSRLEEDYGPCHFQPLLPGVARFL</sequence>
<dbReference type="Proteomes" id="UP000001695">
    <property type="component" value="Chromosome"/>
</dbReference>
<dbReference type="InterPro" id="IPR029063">
    <property type="entry name" value="SAM-dependent_MTases_sf"/>
</dbReference>
<keyword evidence="13" id="KW-1185">Reference proteome</keyword>
<dbReference type="RefSeq" id="WP_012385623.1">
    <property type="nucleotide sequence ID" value="NC_010581.1"/>
</dbReference>
<proteinExistence type="inferred from homology"/>
<evidence type="ECO:0000256" key="1">
    <source>
        <dbReference type="ARBA" id="ARBA00004496"/>
    </source>
</evidence>
<accession>B2IJF9</accession>
<organism evidence="12 13">
    <name type="scientific">Beijerinckia indica subsp. indica (strain ATCC 9039 / DSM 1715 / NCIMB 8712)</name>
    <dbReference type="NCBI Taxonomy" id="395963"/>
    <lineage>
        <taxon>Bacteria</taxon>
        <taxon>Pseudomonadati</taxon>
        <taxon>Pseudomonadota</taxon>
        <taxon>Alphaproteobacteria</taxon>
        <taxon>Hyphomicrobiales</taxon>
        <taxon>Beijerinckiaceae</taxon>
        <taxon>Beijerinckia</taxon>
    </lineage>
</organism>
<dbReference type="GO" id="GO:0032259">
    <property type="term" value="P:methylation"/>
    <property type="evidence" value="ECO:0007669"/>
    <property type="project" value="UniProtKB-KW"/>
</dbReference>
<evidence type="ECO:0000256" key="7">
    <source>
        <dbReference type="ARBA" id="ARBA00022679"/>
    </source>
</evidence>
<dbReference type="EMBL" id="CP001016">
    <property type="protein sequence ID" value="ACB96272.1"/>
    <property type="molecule type" value="Genomic_DNA"/>
</dbReference>
<dbReference type="GO" id="GO:0004719">
    <property type="term" value="F:protein-L-isoaspartate (D-aspartate) O-methyltransferase activity"/>
    <property type="evidence" value="ECO:0007669"/>
    <property type="project" value="UniProtKB-EC"/>
</dbReference>
<gene>
    <name evidence="12" type="ordered locus">Bind_2700</name>
</gene>
<evidence type="ECO:0000256" key="3">
    <source>
        <dbReference type="ARBA" id="ARBA00011890"/>
    </source>
</evidence>
<dbReference type="EC" id="2.1.1.77" evidence="3"/>
<dbReference type="PANTHER" id="PTHR11579">
    <property type="entry name" value="PROTEIN-L-ISOASPARTATE O-METHYLTRANSFERASE"/>
    <property type="match status" value="1"/>
</dbReference>
<protein>
    <recommendedName>
        <fullName evidence="4">Protein-L-isoaspartate O-methyltransferase</fullName>
        <ecNumber evidence="3">2.1.1.77</ecNumber>
    </recommendedName>
    <alternativeName>
        <fullName evidence="11">L-isoaspartyl protein carboxyl methyltransferase</fullName>
    </alternativeName>
    <alternativeName>
        <fullName evidence="9">Protein L-isoaspartyl methyltransferase</fullName>
    </alternativeName>
    <alternativeName>
        <fullName evidence="10">Protein-beta-aspartate methyltransferase</fullName>
    </alternativeName>
</protein>
<dbReference type="STRING" id="395963.Bind_2700"/>
<evidence type="ECO:0000256" key="10">
    <source>
        <dbReference type="ARBA" id="ARBA00031323"/>
    </source>
</evidence>
<evidence type="ECO:0000256" key="11">
    <source>
        <dbReference type="ARBA" id="ARBA00031350"/>
    </source>
</evidence>
<evidence type="ECO:0000256" key="6">
    <source>
        <dbReference type="ARBA" id="ARBA00022603"/>
    </source>
</evidence>
<evidence type="ECO:0000256" key="9">
    <source>
        <dbReference type="ARBA" id="ARBA00030757"/>
    </source>
</evidence>
<dbReference type="NCBIfam" id="NF001453">
    <property type="entry name" value="PRK00312.1"/>
    <property type="match status" value="1"/>
</dbReference>
<evidence type="ECO:0000256" key="8">
    <source>
        <dbReference type="ARBA" id="ARBA00022691"/>
    </source>
</evidence>
<dbReference type="Gene3D" id="3.40.50.150">
    <property type="entry name" value="Vaccinia Virus protein VP39"/>
    <property type="match status" value="1"/>
</dbReference>
<dbReference type="AlphaFoldDB" id="B2IJF9"/>
<dbReference type="HOGENOM" id="CLU_055432_2_0_5"/>
<dbReference type="OrthoDB" id="9810066at2"/>
<reference evidence="13" key="1">
    <citation type="submission" date="2008-03" db="EMBL/GenBank/DDBJ databases">
        <title>Complete sequence of chromosome of Beijerinckia indica subsp. indica ATCC 9039.</title>
        <authorList>
            <consortium name="US DOE Joint Genome Institute"/>
            <person name="Copeland A."/>
            <person name="Lucas S."/>
            <person name="Lapidus A."/>
            <person name="Glavina del Rio T."/>
            <person name="Dalin E."/>
            <person name="Tice H."/>
            <person name="Bruce D."/>
            <person name="Goodwin L."/>
            <person name="Pitluck S."/>
            <person name="LaButti K."/>
            <person name="Schmutz J."/>
            <person name="Larimer F."/>
            <person name="Land M."/>
            <person name="Hauser L."/>
            <person name="Kyrpides N."/>
            <person name="Mikhailova N."/>
            <person name="Dunfield P.F."/>
            <person name="Dedysh S.N."/>
            <person name="Liesack W."/>
            <person name="Saw J.H."/>
            <person name="Alam M."/>
            <person name="Chen Y."/>
            <person name="Murrell J.C."/>
            <person name="Richardson P."/>
        </authorList>
    </citation>
    <scope>NUCLEOTIDE SEQUENCE [LARGE SCALE GENOMIC DNA]</scope>
    <source>
        <strain evidence="13">ATCC 9039 / DSM 1715 / NCIMB 8712</strain>
    </source>
</reference>
<keyword evidence="8" id="KW-0949">S-adenosyl-L-methionine</keyword>
<dbReference type="GO" id="GO:0005737">
    <property type="term" value="C:cytoplasm"/>
    <property type="evidence" value="ECO:0007669"/>
    <property type="project" value="UniProtKB-SubCell"/>
</dbReference>
<evidence type="ECO:0000256" key="2">
    <source>
        <dbReference type="ARBA" id="ARBA00005369"/>
    </source>
</evidence>
<dbReference type="CDD" id="cd02440">
    <property type="entry name" value="AdoMet_MTases"/>
    <property type="match status" value="1"/>
</dbReference>
<keyword evidence="5" id="KW-0963">Cytoplasm</keyword>
<comment type="subcellular location">
    <subcellularLocation>
        <location evidence="1">Cytoplasm</location>
    </subcellularLocation>
</comment>
<keyword evidence="7 12" id="KW-0808">Transferase</keyword>
<evidence type="ECO:0000256" key="4">
    <source>
        <dbReference type="ARBA" id="ARBA00013346"/>
    </source>
</evidence>
<dbReference type="eggNOG" id="COG2518">
    <property type="taxonomic scope" value="Bacteria"/>
</dbReference>
<comment type="similarity">
    <text evidence="2">Belongs to the methyltransferase superfamily. L-isoaspartyl/D-aspartyl protein methyltransferase family.</text>
</comment>
<dbReference type="SUPFAM" id="SSF53335">
    <property type="entry name" value="S-adenosyl-L-methionine-dependent methyltransferases"/>
    <property type="match status" value="1"/>
</dbReference>
<dbReference type="Pfam" id="PF01135">
    <property type="entry name" value="PCMT"/>
    <property type="match status" value="1"/>
</dbReference>
<keyword evidence="6 12" id="KW-0489">Methyltransferase</keyword>
<evidence type="ECO:0000313" key="12">
    <source>
        <dbReference type="EMBL" id="ACB96272.1"/>
    </source>
</evidence>
<name>B2IJF9_BEII9</name>
<reference evidence="12 13" key="2">
    <citation type="journal article" date="2010" name="J. Bacteriol.">
        <title>Complete genome sequence of Beijerinckia indica subsp. indica.</title>
        <authorList>
            <person name="Tamas I."/>
            <person name="Dedysh S.N."/>
            <person name="Liesack W."/>
            <person name="Stott M.B."/>
            <person name="Alam M."/>
            <person name="Murrell J.C."/>
            <person name="Dunfield P.F."/>
        </authorList>
    </citation>
    <scope>NUCLEOTIDE SEQUENCE [LARGE SCALE GENOMIC DNA]</scope>
    <source>
        <strain evidence="13">ATCC 9039 / DSM 1715 / NCIMB 8712</strain>
    </source>
</reference>
<evidence type="ECO:0000313" key="13">
    <source>
        <dbReference type="Proteomes" id="UP000001695"/>
    </source>
</evidence>
<dbReference type="PANTHER" id="PTHR11579:SF0">
    <property type="entry name" value="PROTEIN-L-ISOASPARTATE(D-ASPARTATE) O-METHYLTRANSFERASE"/>
    <property type="match status" value="1"/>
</dbReference>
<evidence type="ECO:0000256" key="5">
    <source>
        <dbReference type="ARBA" id="ARBA00022490"/>
    </source>
</evidence>
<dbReference type="InterPro" id="IPR000682">
    <property type="entry name" value="PCMT"/>
</dbReference>
<dbReference type="KEGG" id="bid:Bind_2700"/>